<dbReference type="AlphaFoldDB" id="A0A382EGZ8"/>
<dbReference type="InterPro" id="IPR013317">
    <property type="entry name" value="DnaA_dom"/>
</dbReference>
<evidence type="ECO:0000313" key="3">
    <source>
        <dbReference type="EMBL" id="SVB49669.1"/>
    </source>
</evidence>
<dbReference type="Gene3D" id="1.10.8.60">
    <property type="match status" value="1"/>
</dbReference>
<reference evidence="3" key="1">
    <citation type="submission" date="2018-05" db="EMBL/GenBank/DDBJ databases">
        <authorList>
            <person name="Lanie J.A."/>
            <person name="Ng W.-L."/>
            <person name="Kazmierczak K.M."/>
            <person name="Andrzejewski T.M."/>
            <person name="Davidsen T.M."/>
            <person name="Wayne K.J."/>
            <person name="Tettelin H."/>
            <person name="Glass J.I."/>
            <person name="Rusch D."/>
            <person name="Podicherti R."/>
            <person name="Tsui H.-C.T."/>
            <person name="Winkler M.E."/>
        </authorList>
    </citation>
    <scope>NUCLEOTIDE SEQUENCE</scope>
</reference>
<dbReference type="PANTHER" id="PTHR30050">
    <property type="entry name" value="CHROMOSOMAL REPLICATION INITIATOR PROTEIN DNAA"/>
    <property type="match status" value="1"/>
</dbReference>
<dbReference type="Gene3D" id="3.40.50.300">
    <property type="entry name" value="P-loop containing nucleotide triphosphate hydrolases"/>
    <property type="match status" value="1"/>
</dbReference>
<dbReference type="Pfam" id="PF00308">
    <property type="entry name" value="Bac_DnaA"/>
    <property type="match status" value="1"/>
</dbReference>
<dbReference type="EMBL" id="UINC01044343">
    <property type="protein sequence ID" value="SVB49669.1"/>
    <property type="molecule type" value="Genomic_DNA"/>
</dbReference>
<dbReference type="Pfam" id="PF22688">
    <property type="entry name" value="Hda_lid"/>
    <property type="match status" value="1"/>
</dbReference>
<dbReference type="InterPro" id="IPR055199">
    <property type="entry name" value="Hda_lid"/>
</dbReference>
<organism evidence="3">
    <name type="scientific">marine metagenome</name>
    <dbReference type="NCBI Taxonomy" id="408172"/>
    <lineage>
        <taxon>unclassified sequences</taxon>
        <taxon>metagenomes</taxon>
        <taxon>ecological metagenomes</taxon>
    </lineage>
</organism>
<dbReference type="SUPFAM" id="SSF52540">
    <property type="entry name" value="P-loop containing nucleoside triphosphate hydrolases"/>
    <property type="match status" value="1"/>
</dbReference>
<proteinExistence type="predicted"/>
<dbReference type="GO" id="GO:0032297">
    <property type="term" value="P:negative regulation of DNA-templated DNA replication initiation"/>
    <property type="evidence" value="ECO:0007669"/>
    <property type="project" value="TreeGrafter"/>
</dbReference>
<sequence>MSLENLLGNQQILDFINQLYSQERSAEIYVYGEPGRGKTHLLQGAISRALAKKKNGMYLDCNEPMPEHVVDYIEQLDWVGIDNVNKIDSQQQHLFFDLYNRAKQAEVSMLVSGPKPPSSLSIMKDLKTRLGLATVFELEELNDDLTKEVLKNQMSERNLTIESKVYEYLFKHYSRNVNILISAINRLDRASLQSKQGITIPFVKKTLDL</sequence>
<evidence type="ECO:0000259" key="2">
    <source>
        <dbReference type="Pfam" id="PF22688"/>
    </source>
</evidence>
<dbReference type="InterPro" id="IPR027417">
    <property type="entry name" value="P-loop_NTPase"/>
</dbReference>
<dbReference type="PANTHER" id="PTHR30050:SF5">
    <property type="entry name" value="DNAA REGULATORY INACTIVATOR HDA"/>
    <property type="match status" value="1"/>
</dbReference>
<dbReference type="GO" id="GO:0006270">
    <property type="term" value="P:DNA replication initiation"/>
    <property type="evidence" value="ECO:0007669"/>
    <property type="project" value="TreeGrafter"/>
</dbReference>
<accession>A0A382EGZ8</accession>
<protein>
    <submittedName>
        <fullName evidence="3">Uncharacterized protein</fullName>
    </submittedName>
</protein>
<feature type="domain" description="Chromosomal replication initiator protein DnaA ATPAse" evidence="1">
    <location>
        <begin position="26"/>
        <end position="131"/>
    </location>
</feature>
<evidence type="ECO:0000259" key="1">
    <source>
        <dbReference type="Pfam" id="PF00308"/>
    </source>
</evidence>
<gene>
    <name evidence="3" type="ORF">METZ01_LOCUS202523</name>
</gene>
<feature type="domain" description="Hda lid" evidence="2">
    <location>
        <begin position="144"/>
        <end position="207"/>
    </location>
</feature>
<name>A0A382EGZ8_9ZZZZ</name>